<dbReference type="Gene3D" id="3.40.800.20">
    <property type="entry name" value="Histone deacetylase domain"/>
    <property type="match status" value="1"/>
</dbReference>
<feature type="domain" description="Histone deacetylase" evidence="2">
    <location>
        <begin position="52"/>
        <end position="206"/>
    </location>
</feature>
<accession>A0A8C5TMP0</accession>
<protein>
    <recommendedName>
        <fullName evidence="2">Histone deacetylase domain-containing protein</fullName>
    </recommendedName>
</protein>
<evidence type="ECO:0000313" key="3">
    <source>
        <dbReference type="Ensembl" id="ENSMCSP00000007054.1"/>
    </source>
</evidence>
<dbReference type="GO" id="GO:0000118">
    <property type="term" value="C:histone deacetylase complex"/>
    <property type="evidence" value="ECO:0007669"/>
    <property type="project" value="TreeGrafter"/>
</dbReference>
<dbReference type="GO" id="GO:0004407">
    <property type="term" value="F:histone deacetylase activity"/>
    <property type="evidence" value="ECO:0007669"/>
    <property type="project" value="TreeGrafter"/>
</dbReference>
<feature type="compositionally biased region" description="Basic residues" evidence="1">
    <location>
        <begin position="285"/>
        <end position="302"/>
    </location>
</feature>
<dbReference type="InterPro" id="IPR023696">
    <property type="entry name" value="Ureohydrolase_dom_sf"/>
</dbReference>
<dbReference type="SUPFAM" id="SSF52768">
    <property type="entry name" value="Arginase/deacetylase"/>
    <property type="match status" value="1"/>
</dbReference>
<dbReference type="OrthoDB" id="424012at2759"/>
<dbReference type="Ensembl" id="ENSMCST00000007223.1">
    <property type="protein sequence ID" value="ENSMCSP00000007054.1"/>
    <property type="gene ID" value="ENSMCSG00000005065.1"/>
</dbReference>
<dbReference type="InterPro" id="IPR023801">
    <property type="entry name" value="His_deacetylse_dom"/>
</dbReference>
<feature type="region of interest" description="Disordered" evidence="1">
    <location>
        <begin position="281"/>
        <end position="302"/>
    </location>
</feature>
<name>A0A8C5TMP0_9PASS</name>
<dbReference type="AlphaFoldDB" id="A0A8C5TMP0"/>
<dbReference type="PANTHER" id="PTHR10625:SF28">
    <property type="entry name" value="HISTONE DEACETYLASE 5"/>
    <property type="match status" value="1"/>
</dbReference>
<sequence>MHLVFSHTSFRVPLCPSCPTCVLLCPTHVPSCPHCPWGHLEWPWGVPDVTGVPQDIHHGNGTQQAFYSDPHVLYISLHRYDDGNFFPGSGAPEEVGSGLGVGYNINIAWTGGVDPHPGMWSIDGFRTVVMPIANEFSPDVVLVSAGFDAVEGHLSPLGGYSVTAKCFGHLTKQLMMLAGGRVVLALEGGHDLTAICDASEACVTALLGLELEPLDPALLQQKPNVNAVATLEKVIEIQSRHWGSVRRFATAVGRSLLEAQRGDTEEAETVTAMALLSVGAERGGTKMKKHTQTHTKKKKKSQ</sequence>
<dbReference type="InterPro" id="IPR037138">
    <property type="entry name" value="His_deacetylse_dom_sf"/>
</dbReference>
<organism evidence="3 4">
    <name type="scientific">Malurus cyaneus samueli</name>
    <dbReference type="NCBI Taxonomy" id="2593467"/>
    <lineage>
        <taxon>Eukaryota</taxon>
        <taxon>Metazoa</taxon>
        <taxon>Chordata</taxon>
        <taxon>Craniata</taxon>
        <taxon>Vertebrata</taxon>
        <taxon>Euteleostomi</taxon>
        <taxon>Archelosauria</taxon>
        <taxon>Archosauria</taxon>
        <taxon>Dinosauria</taxon>
        <taxon>Saurischia</taxon>
        <taxon>Theropoda</taxon>
        <taxon>Coelurosauria</taxon>
        <taxon>Aves</taxon>
        <taxon>Neognathae</taxon>
        <taxon>Neoaves</taxon>
        <taxon>Telluraves</taxon>
        <taxon>Australaves</taxon>
        <taxon>Passeriformes</taxon>
        <taxon>Meliphagoidea</taxon>
        <taxon>Maluridae</taxon>
        <taxon>Malurus</taxon>
    </lineage>
</organism>
<proteinExistence type="predicted"/>
<keyword evidence="4" id="KW-1185">Reference proteome</keyword>
<evidence type="ECO:0000256" key="1">
    <source>
        <dbReference type="SAM" id="MobiDB-lite"/>
    </source>
</evidence>
<evidence type="ECO:0000313" key="4">
    <source>
        <dbReference type="Proteomes" id="UP000694560"/>
    </source>
</evidence>
<dbReference type="Pfam" id="PF00850">
    <property type="entry name" value="Hist_deacetyl"/>
    <property type="match status" value="1"/>
</dbReference>
<dbReference type="PANTHER" id="PTHR10625">
    <property type="entry name" value="HISTONE DEACETYLASE HDAC1-RELATED"/>
    <property type="match status" value="1"/>
</dbReference>
<reference evidence="3" key="2">
    <citation type="submission" date="2025-09" db="UniProtKB">
        <authorList>
            <consortium name="Ensembl"/>
        </authorList>
    </citation>
    <scope>IDENTIFICATION</scope>
</reference>
<evidence type="ECO:0000259" key="2">
    <source>
        <dbReference type="Pfam" id="PF00850"/>
    </source>
</evidence>
<dbReference type="GO" id="GO:0040029">
    <property type="term" value="P:epigenetic regulation of gene expression"/>
    <property type="evidence" value="ECO:0007669"/>
    <property type="project" value="TreeGrafter"/>
</dbReference>
<reference evidence="3" key="1">
    <citation type="submission" date="2025-08" db="UniProtKB">
        <authorList>
            <consortium name="Ensembl"/>
        </authorList>
    </citation>
    <scope>IDENTIFICATION</scope>
</reference>
<dbReference type="Proteomes" id="UP000694560">
    <property type="component" value="Unplaced"/>
</dbReference>